<dbReference type="CDD" id="cd15482">
    <property type="entry name" value="Sialidase_non-viral"/>
    <property type="match status" value="1"/>
</dbReference>
<dbReference type="NCBIfam" id="TIGR04183">
    <property type="entry name" value="Por_Secre_tail"/>
    <property type="match status" value="1"/>
</dbReference>
<dbReference type="OrthoDB" id="9757947at2"/>
<evidence type="ECO:0000313" key="5">
    <source>
        <dbReference type="Proteomes" id="UP000321497"/>
    </source>
</evidence>
<accession>A0A5C6YWL4</accession>
<evidence type="ECO:0000256" key="2">
    <source>
        <dbReference type="SAM" id="SignalP"/>
    </source>
</evidence>
<dbReference type="RefSeq" id="WP_111845269.1">
    <property type="nucleotide sequence ID" value="NZ_UEGI01000015.1"/>
</dbReference>
<dbReference type="PANTHER" id="PTHR12106">
    <property type="entry name" value="SORTILIN RELATED"/>
    <property type="match status" value="1"/>
</dbReference>
<dbReference type="EMBL" id="VORT01000010">
    <property type="protein sequence ID" value="TXD72048.1"/>
    <property type="molecule type" value="Genomic_DNA"/>
</dbReference>
<sequence length="830" mass="89733">MRFKLLLLIALFFGSFASQAQEYLQMIDAGTYKVQDVIDNAEAYFANRDKGRGTGYKQFKRWEYNALRMVKEDGYLPTTEERLNELQRWNAYLNSTSQNRAVLNDNWEELGPTAWNATSGWNPGVGRITGLSIDEGNINHMIIGANTGGVWRTTDGAQTWTPLNDYFSNLSVYSVAIDPTDSDTYFFGSTGGKIFKSTDAGATWNLQGQTGSSNVNKILINPSNTNMMFATAENVGIYRSTDGGANWVKVVTGDNRGYDVEFKPGDLSVVYASGSGFHKSIDGGATFTTIGGFTNGPKMIGVSADDASVVYVVEASNGIFGAFYTSSNSGDSFTKLNHGGLNFFGYSTSGNDNNGQAPRDMGIAVNPTDVNEVHIAGILTWRSMDGGTNFTCTADWIPGNAASANIGYCHADVDDLMFYGTTLYAITDGGIYKATDTGNLNANYYEDLTDGLGIRQFYKIGVSQTADVIVSGGAQDNGTSFYSAATGWKDWLGADGMESFIDKTSSSIFYGTSQGGQLYRTNNGGTSYVGLNEPGSGSGNWVTPFEQDPVLANTIYVGYNIVYKSSNFGSSWAAISQNFGGNLDNLKISPSNNQVMYSSRGPILHRTADAGATNWVQATTPGGVINSIAIHPTNPDKIAVATTSVNRVFISNDGGTTWTDYKLNLPSFSALAVVWDDNGKNGLYLGMDYGIYYIDDTFTDWQPYSNLLPNVIINELDINNTTNMLYAATYGRGLWVSPLVDGTVGIEDVISESTMSIYPNPATSEFTIALPKSMKAEVRVFDITGKLLIYEADALIANKHTVNVSSLSSGTYFVRLSTEEGTATKKLLIN</sequence>
<keyword evidence="5" id="KW-1185">Reference proteome</keyword>
<reference evidence="4 5" key="1">
    <citation type="submission" date="2019-08" db="EMBL/GenBank/DDBJ databases">
        <title>Genome of Aequorivita antarctica SW49 (type strain).</title>
        <authorList>
            <person name="Bowman J.P."/>
        </authorList>
    </citation>
    <scope>NUCLEOTIDE SEQUENCE [LARGE SCALE GENOMIC DNA]</scope>
    <source>
        <strain evidence="4 5">SW49</strain>
    </source>
</reference>
<organism evidence="4 5">
    <name type="scientific">Aequorivita antarctica</name>
    <dbReference type="NCBI Taxonomy" id="153266"/>
    <lineage>
        <taxon>Bacteria</taxon>
        <taxon>Pseudomonadati</taxon>
        <taxon>Bacteroidota</taxon>
        <taxon>Flavobacteriia</taxon>
        <taxon>Flavobacteriales</taxon>
        <taxon>Flavobacteriaceae</taxon>
        <taxon>Aequorivita</taxon>
    </lineage>
</organism>
<dbReference type="InterPro" id="IPR050310">
    <property type="entry name" value="VPS10-sortilin"/>
</dbReference>
<protein>
    <submittedName>
        <fullName evidence="4">T9SS type A sorting domain-containing protein</fullName>
    </submittedName>
</protein>
<feature type="chain" id="PRO_5023091786" evidence="2">
    <location>
        <begin position="21"/>
        <end position="830"/>
    </location>
</feature>
<keyword evidence="1 2" id="KW-0732">Signal</keyword>
<feature type="signal peptide" evidence="2">
    <location>
        <begin position="1"/>
        <end position="20"/>
    </location>
</feature>
<dbReference type="Gene3D" id="2.130.10.10">
    <property type="entry name" value="YVTN repeat-like/Quinoprotein amine dehydrogenase"/>
    <property type="match status" value="3"/>
</dbReference>
<feature type="domain" description="Secretion system C-terminal sorting" evidence="3">
    <location>
        <begin position="757"/>
        <end position="829"/>
    </location>
</feature>
<dbReference type="Proteomes" id="UP000321497">
    <property type="component" value="Unassembled WGS sequence"/>
</dbReference>
<evidence type="ECO:0000256" key="1">
    <source>
        <dbReference type="ARBA" id="ARBA00022729"/>
    </source>
</evidence>
<comment type="caution">
    <text evidence="4">The sequence shown here is derived from an EMBL/GenBank/DDBJ whole genome shotgun (WGS) entry which is preliminary data.</text>
</comment>
<gene>
    <name evidence="4" type="ORF">ESU54_13395</name>
</gene>
<dbReference type="Pfam" id="PF18962">
    <property type="entry name" value="Por_Secre_tail"/>
    <property type="match status" value="1"/>
</dbReference>
<evidence type="ECO:0000259" key="3">
    <source>
        <dbReference type="Pfam" id="PF18962"/>
    </source>
</evidence>
<dbReference type="InterPro" id="IPR026444">
    <property type="entry name" value="Secre_tail"/>
</dbReference>
<evidence type="ECO:0000313" key="4">
    <source>
        <dbReference type="EMBL" id="TXD72048.1"/>
    </source>
</evidence>
<name>A0A5C6YWL4_9FLAO</name>
<dbReference type="AlphaFoldDB" id="A0A5C6YWL4"/>
<dbReference type="PANTHER" id="PTHR12106:SF27">
    <property type="entry name" value="SORTILIN-RELATED RECEPTOR"/>
    <property type="match status" value="1"/>
</dbReference>
<proteinExistence type="predicted"/>
<dbReference type="SUPFAM" id="SSF110296">
    <property type="entry name" value="Oligoxyloglucan reducing end-specific cellobiohydrolase"/>
    <property type="match status" value="2"/>
</dbReference>
<dbReference type="InterPro" id="IPR015943">
    <property type="entry name" value="WD40/YVTN_repeat-like_dom_sf"/>
</dbReference>